<evidence type="ECO:0000313" key="6">
    <source>
        <dbReference type="EMBL" id="OEV01762.1"/>
    </source>
</evidence>
<dbReference type="Pfam" id="PF00425">
    <property type="entry name" value="Chorismate_bind"/>
    <property type="match status" value="1"/>
</dbReference>
<feature type="domain" description="Chorismate-utilising enzyme C-terminal" evidence="5">
    <location>
        <begin position="176"/>
        <end position="430"/>
    </location>
</feature>
<dbReference type="GO" id="GO:0016833">
    <property type="term" value="F:oxo-acid-lyase activity"/>
    <property type="evidence" value="ECO:0007669"/>
    <property type="project" value="InterPro"/>
</dbReference>
<evidence type="ECO:0000256" key="1">
    <source>
        <dbReference type="ARBA" id="ARBA00001946"/>
    </source>
</evidence>
<gene>
    <name evidence="6" type="ORF">AN218_33490</name>
</gene>
<keyword evidence="2" id="KW-0479">Metal-binding</keyword>
<name>A0A1E7KCW7_9ACTN</name>
<dbReference type="GO" id="GO:0000162">
    <property type="term" value="P:L-tryptophan biosynthetic process"/>
    <property type="evidence" value="ECO:0007669"/>
    <property type="project" value="TreeGrafter"/>
</dbReference>
<dbReference type="InterPro" id="IPR019996">
    <property type="entry name" value="Salicylate_synthase"/>
</dbReference>
<organism evidence="6 7">
    <name type="scientific">Streptomyces nanshensis</name>
    <dbReference type="NCBI Taxonomy" id="518642"/>
    <lineage>
        <taxon>Bacteria</taxon>
        <taxon>Bacillati</taxon>
        <taxon>Actinomycetota</taxon>
        <taxon>Actinomycetes</taxon>
        <taxon>Kitasatosporales</taxon>
        <taxon>Streptomycetaceae</taxon>
        <taxon>Streptomyces</taxon>
    </lineage>
</organism>
<dbReference type="PATRIC" id="fig|518642.10.peg.371"/>
<evidence type="ECO:0000256" key="3">
    <source>
        <dbReference type="ARBA" id="ARBA00022842"/>
    </source>
</evidence>
<dbReference type="InterPro" id="IPR005801">
    <property type="entry name" value="ADC_synthase"/>
</dbReference>
<dbReference type="NCBIfam" id="TIGR03494">
    <property type="entry name" value="salicyl_syn"/>
    <property type="match status" value="1"/>
</dbReference>
<accession>A0A1E7KCW7</accession>
<dbReference type="PANTHER" id="PTHR11236">
    <property type="entry name" value="AMINOBENZOATE/ANTHRANILATE SYNTHASE"/>
    <property type="match status" value="1"/>
</dbReference>
<reference evidence="6 7" key="1">
    <citation type="journal article" date="2016" name="Front. Microbiol.">
        <title>Comparative Genomics Analysis of Streptomyces Species Reveals Their Adaptation to the Marine Environment and Their Diversity at the Genomic Level.</title>
        <authorList>
            <person name="Tian X."/>
            <person name="Zhang Z."/>
            <person name="Yang T."/>
            <person name="Chen M."/>
            <person name="Li J."/>
            <person name="Chen F."/>
            <person name="Yang J."/>
            <person name="Li W."/>
            <person name="Zhang B."/>
            <person name="Zhang Z."/>
            <person name="Wu J."/>
            <person name="Zhang C."/>
            <person name="Long L."/>
            <person name="Xiao J."/>
        </authorList>
    </citation>
    <scope>NUCLEOTIDE SEQUENCE [LARGE SCALE GENOMIC DNA]</scope>
    <source>
        <strain evidence="6 7">SCSIO 10429</strain>
    </source>
</reference>
<evidence type="ECO:0000313" key="7">
    <source>
        <dbReference type="Proteomes" id="UP000176005"/>
    </source>
</evidence>
<dbReference type="PANTHER" id="PTHR11236:SF48">
    <property type="entry name" value="ISOCHORISMATE SYNTHASE MENF"/>
    <property type="match status" value="1"/>
</dbReference>
<protein>
    <recommendedName>
        <fullName evidence="5">Chorismate-utilising enzyme C-terminal domain-containing protein</fullName>
    </recommendedName>
</protein>
<evidence type="ECO:0000256" key="2">
    <source>
        <dbReference type="ARBA" id="ARBA00022723"/>
    </source>
</evidence>
<keyword evidence="4" id="KW-0456">Lyase</keyword>
<dbReference type="EMBL" id="LJGW01000726">
    <property type="protein sequence ID" value="OEV01762.1"/>
    <property type="molecule type" value="Genomic_DNA"/>
</dbReference>
<dbReference type="SUPFAM" id="SSF56322">
    <property type="entry name" value="ADC synthase"/>
    <property type="match status" value="1"/>
</dbReference>
<dbReference type="AlphaFoldDB" id="A0A1E7KCW7"/>
<dbReference type="GO" id="GO:0008909">
    <property type="term" value="F:isochorismate synthase activity"/>
    <property type="evidence" value="ECO:0007669"/>
    <property type="project" value="InterPro"/>
</dbReference>
<comment type="cofactor">
    <cofactor evidence="1">
        <name>Mg(2+)</name>
        <dbReference type="ChEBI" id="CHEBI:18420"/>
    </cofactor>
</comment>
<evidence type="ECO:0000256" key="4">
    <source>
        <dbReference type="ARBA" id="ARBA00023239"/>
    </source>
</evidence>
<proteinExistence type="predicted"/>
<comment type="caution">
    <text evidence="6">The sequence shown here is derived from an EMBL/GenBank/DDBJ whole genome shotgun (WGS) entry which is preliminary data.</text>
</comment>
<evidence type="ECO:0000259" key="5">
    <source>
        <dbReference type="Pfam" id="PF00425"/>
    </source>
</evidence>
<dbReference type="InterPro" id="IPR019999">
    <property type="entry name" value="Anth_synth_I-like"/>
</dbReference>
<dbReference type="RefSeq" id="WP_070020793.1">
    <property type="nucleotide sequence ID" value="NZ_LJGW01000726.1"/>
</dbReference>
<keyword evidence="3" id="KW-0460">Magnesium</keyword>
<dbReference type="GO" id="GO:0046872">
    <property type="term" value="F:metal ion binding"/>
    <property type="evidence" value="ECO:0007669"/>
    <property type="project" value="UniProtKB-KW"/>
</dbReference>
<sequence>MSRCYAETRVELRRDPLLTAAALAASGLHGEYLVHEGPSEWSYGGGALATLTLDREGARLSHDGGDGDGTFLPWDGPPLDSVRALLARVPVEGWRAYGWAAFELSYATGGAREHLGAERLLHLVVPRTEIRFTATAATVRAADEAGLAAAVEALNSPAPPLRSARPLPPGALGAGRAEYTAAVEATVRDIADGQLQKSILSRAVDVPGDIDLIGTYVLGRRANTPARSFLLDLGGIEAAGFSPETVVEVTGDGLVTSQPLAGTRALTDDPGRNGALREELLTCPKEVHEHAVSVKAGVDELADVCEPGSVAVSEFMAVRERGSVQHLASRVTGRLSGPYGPWDAFGAVFPAVTASGIPKSAAYEAIRRHEPGRRGLYSGAVLVADHSGALDAALVLRSVFRAAGRTWLRAGAGVVSQSSADREFEETAEKLRSVSGFLVPSAAAQDPAGPPLAGSLAR</sequence>
<dbReference type="InterPro" id="IPR015890">
    <property type="entry name" value="Chorismate_C"/>
</dbReference>
<dbReference type="Proteomes" id="UP000176005">
    <property type="component" value="Unassembled WGS sequence"/>
</dbReference>
<keyword evidence="7" id="KW-1185">Reference proteome</keyword>
<dbReference type="Gene3D" id="3.60.120.10">
    <property type="entry name" value="Anthranilate synthase"/>
    <property type="match status" value="1"/>
</dbReference>